<dbReference type="AlphaFoldDB" id="A0A9W9VIZ6"/>
<proteinExistence type="predicted"/>
<feature type="region of interest" description="Disordered" evidence="1">
    <location>
        <begin position="45"/>
        <end position="104"/>
    </location>
</feature>
<reference evidence="2" key="2">
    <citation type="journal article" date="2023" name="IMA Fungus">
        <title>Comparative genomic study of the Penicillium genus elucidates a diverse pangenome and 15 lateral gene transfer events.</title>
        <authorList>
            <person name="Petersen C."/>
            <person name="Sorensen T."/>
            <person name="Nielsen M.R."/>
            <person name="Sondergaard T.E."/>
            <person name="Sorensen J.L."/>
            <person name="Fitzpatrick D.A."/>
            <person name="Frisvad J.C."/>
            <person name="Nielsen K.L."/>
        </authorList>
    </citation>
    <scope>NUCLEOTIDE SEQUENCE</scope>
    <source>
        <strain evidence="2">IBT 3081</strain>
    </source>
</reference>
<gene>
    <name evidence="2" type="ORF">N7517_000480</name>
</gene>
<dbReference type="GeneID" id="81457393"/>
<comment type="caution">
    <text evidence="2">The sequence shown here is derived from an EMBL/GenBank/DDBJ whole genome shotgun (WGS) entry which is preliminary data.</text>
</comment>
<accession>A0A9W9VIZ6</accession>
<feature type="compositionally biased region" description="Polar residues" evidence="1">
    <location>
        <begin position="66"/>
        <end position="100"/>
    </location>
</feature>
<protein>
    <submittedName>
        <fullName evidence="2">Uncharacterized protein</fullName>
    </submittedName>
</protein>
<dbReference type="RefSeq" id="XP_056582345.1">
    <property type="nucleotide sequence ID" value="XM_056718210.1"/>
</dbReference>
<evidence type="ECO:0000313" key="3">
    <source>
        <dbReference type="Proteomes" id="UP001147752"/>
    </source>
</evidence>
<evidence type="ECO:0000313" key="2">
    <source>
        <dbReference type="EMBL" id="KAJ5382569.1"/>
    </source>
</evidence>
<sequence>MDYDTTFTTFVSVHQEPSKPIYLSTSPCTNTDTQVPTVTAIEDKSVTASHASRSARTNDTAHLVTNGDSLKNSTSTYSKPATRPTSTGQVSTASTPSTCESKSRPVYLSDARGLGLAGLLDSVVISSATRLTDAFLNGSPALEELGVLALHKHH</sequence>
<reference evidence="2" key="1">
    <citation type="submission" date="2022-12" db="EMBL/GenBank/DDBJ databases">
        <authorList>
            <person name="Petersen C."/>
        </authorList>
    </citation>
    <scope>NUCLEOTIDE SEQUENCE</scope>
    <source>
        <strain evidence="2">IBT 3081</strain>
    </source>
</reference>
<organism evidence="2 3">
    <name type="scientific">Penicillium concentricum</name>
    <dbReference type="NCBI Taxonomy" id="293559"/>
    <lineage>
        <taxon>Eukaryota</taxon>
        <taxon>Fungi</taxon>
        <taxon>Dikarya</taxon>
        <taxon>Ascomycota</taxon>
        <taxon>Pezizomycotina</taxon>
        <taxon>Eurotiomycetes</taxon>
        <taxon>Eurotiomycetidae</taxon>
        <taxon>Eurotiales</taxon>
        <taxon>Aspergillaceae</taxon>
        <taxon>Penicillium</taxon>
    </lineage>
</organism>
<keyword evidence="3" id="KW-1185">Reference proteome</keyword>
<name>A0A9W9VIZ6_9EURO</name>
<dbReference type="Proteomes" id="UP001147752">
    <property type="component" value="Unassembled WGS sequence"/>
</dbReference>
<dbReference type="EMBL" id="JAPZBT010000001">
    <property type="protein sequence ID" value="KAJ5382569.1"/>
    <property type="molecule type" value="Genomic_DNA"/>
</dbReference>
<evidence type="ECO:0000256" key="1">
    <source>
        <dbReference type="SAM" id="MobiDB-lite"/>
    </source>
</evidence>
<feature type="compositionally biased region" description="Polar residues" evidence="1">
    <location>
        <begin position="46"/>
        <end position="60"/>
    </location>
</feature>